<evidence type="ECO:0000313" key="5">
    <source>
        <dbReference type="Proteomes" id="UP000074382"/>
    </source>
</evidence>
<dbReference type="EMBL" id="LGEM01000049">
    <property type="protein sequence ID" value="KUP97008.1"/>
    <property type="molecule type" value="Genomic_DNA"/>
</dbReference>
<dbReference type="CDD" id="cd03408">
    <property type="entry name" value="SPFH_like_u1"/>
    <property type="match status" value="1"/>
</dbReference>
<name>A0A147KI93_THECS</name>
<dbReference type="PANTHER" id="PTHR37826:SF2">
    <property type="entry name" value="ZINC-RIBBON DOMAIN-CONTAINING PROTEIN"/>
    <property type="match status" value="1"/>
</dbReference>
<proteinExistence type="predicted"/>
<gene>
    <name evidence="4" type="ORF">AC529_09170</name>
</gene>
<dbReference type="AlphaFoldDB" id="A0A147KI93"/>
<dbReference type="Pfam" id="PF14237">
    <property type="entry name" value="GYF_2"/>
    <property type="match status" value="1"/>
</dbReference>
<dbReference type="Gene3D" id="3.30.479.30">
    <property type="entry name" value="Band 7 domain"/>
    <property type="match status" value="1"/>
</dbReference>
<evidence type="ECO:0000313" key="4">
    <source>
        <dbReference type="EMBL" id="KUP97008.1"/>
    </source>
</evidence>
<feature type="region of interest" description="Disordered" evidence="1">
    <location>
        <begin position="277"/>
        <end position="304"/>
    </location>
</feature>
<feature type="compositionally biased region" description="Low complexity" evidence="1">
    <location>
        <begin position="277"/>
        <end position="293"/>
    </location>
</feature>
<evidence type="ECO:0000259" key="2">
    <source>
        <dbReference type="Pfam" id="PF13421"/>
    </source>
</evidence>
<dbReference type="PATRIC" id="fig|665004.4.peg.2512"/>
<dbReference type="PANTHER" id="PTHR37826">
    <property type="entry name" value="FLOTILLIN BAND_7_5 DOMAIN PROTEIN"/>
    <property type="match status" value="1"/>
</dbReference>
<dbReference type="InterPro" id="IPR036013">
    <property type="entry name" value="Band_7/SPFH_dom_sf"/>
</dbReference>
<comment type="caution">
    <text evidence="4">The sequence shown here is derived from an EMBL/GenBank/DDBJ whole genome shotgun (WGS) entry which is preliminary data.</text>
</comment>
<dbReference type="InterPro" id="IPR025640">
    <property type="entry name" value="GYF_2"/>
</dbReference>
<feature type="domain" description="SPFH" evidence="2">
    <location>
        <begin position="21"/>
        <end position="231"/>
    </location>
</feature>
<feature type="domain" description="GYF" evidence="3">
    <location>
        <begin position="306"/>
        <end position="355"/>
    </location>
</feature>
<sequence length="369" mass="39981">MIRGELIDIIEWLDDSRDTIAWRFPRHDNEIKMGAKLIVREGQLAVFVNEGRIADVFAPGTYTLATQNLPVLSTLKGWKYGFDSPFKAEVYFFSTRQFTDLKWGTQNPIIVRDPEFGAVRLRAFGGYSLRVIDPPLLLRELVGTDPQFRTEEVAEHLRQRIVGQLGPALANAGVPMLDLAANQHAIGERLAQALSAELAPIGVTIPRFVIENISLPPEVEAALDKRSQMGIVGNLDQYARFQAANAMEQAAQNPGGGMGEGMGLGMGMAMGQQMAAAFGAAQQPQQPVQQPTAPAGPPPLPPQQQWYIAVNGQQQGPFDLAGLQAQAGSGALTPATLVWRTGMAQWTPAQQVPELAPLLSQTPPPLPPQ</sequence>
<dbReference type="Proteomes" id="UP000074382">
    <property type="component" value="Unassembled WGS sequence"/>
</dbReference>
<evidence type="ECO:0000256" key="1">
    <source>
        <dbReference type="SAM" id="MobiDB-lite"/>
    </source>
</evidence>
<dbReference type="SUPFAM" id="SSF117892">
    <property type="entry name" value="Band 7/SPFH domain"/>
    <property type="match status" value="1"/>
</dbReference>
<evidence type="ECO:0000259" key="3">
    <source>
        <dbReference type="Pfam" id="PF14237"/>
    </source>
</evidence>
<accession>A0A147KI93</accession>
<dbReference type="InterPro" id="IPR033880">
    <property type="entry name" value="SPFH_YdjI"/>
</dbReference>
<dbReference type="Pfam" id="PF13421">
    <property type="entry name" value="Band_7_1"/>
    <property type="match status" value="1"/>
</dbReference>
<keyword evidence="5" id="KW-1185">Reference proteome</keyword>
<reference evidence="5" key="1">
    <citation type="journal article" date="2017" name="Acta Aliment.">
        <title>Plant polysaccharide degrading enzyme system of Thermpbifida cellulosilytica TB100 revealed by de novo genome project data.</title>
        <authorList>
            <person name="Toth A."/>
            <person name="Baka E."/>
            <person name="Luzics S."/>
            <person name="Bata-Vidacs I."/>
            <person name="Nagy I."/>
            <person name="Balint B."/>
            <person name="Herceg R."/>
            <person name="Olasz F."/>
            <person name="Wilk T."/>
            <person name="Nagy T."/>
            <person name="Kriszt B."/>
            <person name="Nagy I."/>
            <person name="Kukolya J."/>
        </authorList>
    </citation>
    <scope>NUCLEOTIDE SEQUENCE [LARGE SCALE GENOMIC DNA]</scope>
    <source>
        <strain evidence="5">TB100</strain>
    </source>
</reference>
<protein>
    <submittedName>
        <fullName evidence="4">Antifreeze protein</fullName>
    </submittedName>
</protein>
<organism evidence="4 5">
    <name type="scientific">Thermobifida cellulosilytica TB100</name>
    <dbReference type="NCBI Taxonomy" id="665004"/>
    <lineage>
        <taxon>Bacteria</taxon>
        <taxon>Bacillati</taxon>
        <taxon>Actinomycetota</taxon>
        <taxon>Actinomycetes</taxon>
        <taxon>Streptosporangiales</taxon>
        <taxon>Nocardiopsidaceae</taxon>
        <taxon>Thermobifida</taxon>
    </lineage>
</organism>
<dbReference type="STRING" id="665004.AC529_09170"/>